<protein>
    <submittedName>
        <fullName evidence="2">Uncharacterized protein</fullName>
    </submittedName>
</protein>
<reference evidence="2" key="1">
    <citation type="submission" date="2023-06" db="EMBL/GenBank/DDBJ databases">
        <authorList>
            <person name="Delattre M."/>
        </authorList>
    </citation>
    <scope>NUCLEOTIDE SEQUENCE</scope>
    <source>
        <strain evidence="2">AF72</strain>
    </source>
</reference>
<evidence type="ECO:0000256" key="1">
    <source>
        <dbReference type="SAM" id="Coils"/>
    </source>
</evidence>
<comment type="caution">
    <text evidence="2">The sequence shown here is derived from an EMBL/GenBank/DDBJ whole genome shotgun (WGS) entry which is preliminary data.</text>
</comment>
<evidence type="ECO:0000313" key="2">
    <source>
        <dbReference type="EMBL" id="CAJ0557626.1"/>
    </source>
</evidence>
<organism evidence="2 3">
    <name type="scientific">Mesorhabditis spiculigera</name>
    <dbReference type="NCBI Taxonomy" id="96644"/>
    <lineage>
        <taxon>Eukaryota</taxon>
        <taxon>Metazoa</taxon>
        <taxon>Ecdysozoa</taxon>
        <taxon>Nematoda</taxon>
        <taxon>Chromadorea</taxon>
        <taxon>Rhabditida</taxon>
        <taxon>Rhabditina</taxon>
        <taxon>Rhabditomorpha</taxon>
        <taxon>Rhabditoidea</taxon>
        <taxon>Rhabditidae</taxon>
        <taxon>Mesorhabditinae</taxon>
        <taxon>Mesorhabditis</taxon>
    </lineage>
</organism>
<dbReference type="Proteomes" id="UP001177023">
    <property type="component" value="Unassembled WGS sequence"/>
</dbReference>
<name>A0AA36C4H2_9BILA</name>
<keyword evidence="3" id="KW-1185">Reference proteome</keyword>
<keyword evidence="1" id="KW-0175">Coiled coil</keyword>
<feature type="coiled-coil region" evidence="1">
    <location>
        <begin position="137"/>
        <end position="164"/>
    </location>
</feature>
<dbReference type="AlphaFoldDB" id="A0AA36C4H2"/>
<dbReference type="EMBL" id="CATQJA010000067">
    <property type="protein sequence ID" value="CAJ0557626.1"/>
    <property type="molecule type" value="Genomic_DNA"/>
</dbReference>
<feature type="non-terminal residue" evidence="2">
    <location>
        <position position="1"/>
    </location>
</feature>
<proteinExistence type="predicted"/>
<accession>A0AA36C4H2</accession>
<sequence>MSTREELADTIAVALRGEDQFGYTDISDLGDAVLDSRYDLLAVADAVLADYQPKLRTVTTEAELDALPNMTVVMDNCDDVAQKRGGQWCGYETADLTSKQIANMSTYLEELATLAAKIGDDNAKATLDLGWIGPQERDALVDAAQQARKQLDKARTDLQQAQMTANTSNISQRDFSKLV</sequence>
<evidence type="ECO:0000313" key="3">
    <source>
        <dbReference type="Proteomes" id="UP001177023"/>
    </source>
</evidence>
<feature type="non-terminal residue" evidence="2">
    <location>
        <position position="179"/>
    </location>
</feature>
<gene>
    <name evidence="2" type="ORF">MSPICULIGERA_LOCUS384</name>
</gene>